<comment type="caution">
    <text evidence="2">The sequence shown here is derived from an EMBL/GenBank/DDBJ whole genome shotgun (WGS) entry which is preliminary data.</text>
</comment>
<keyword evidence="3" id="KW-1185">Reference proteome</keyword>
<name>A0ABQ8US82_9EUKA</name>
<feature type="region of interest" description="Disordered" evidence="1">
    <location>
        <begin position="325"/>
        <end position="354"/>
    </location>
</feature>
<dbReference type="SUPFAM" id="SSF50978">
    <property type="entry name" value="WD40 repeat-like"/>
    <property type="match status" value="1"/>
</dbReference>
<dbReference type="InterPro" id="IPR036322">
    <property type="entry name" value="WD40_repeat_dom_sf"/>
</dbReference>
<organism evidence="2 3">
    <name type="scientific">Paratrimastix pyriformis</name>
    <dbReference type="NCBI Taxonomy" id="342808"/>
    <lineage>
        <taxon>Eukaryota</taxon>
        <taxon>Metamonada</taxon>
        <taxon>Preaxostyla</taxon>
        <taxon>Paratrimastigidae</taxon>
        <taxon>Paratrimastix</taxon>
    </lineage>
</organism>
<feature type="compositionally biased region" description="Pro residues" evidence="1">
    <location>
        <begin position="340"/>
        <end position="352"/>
    </location>
</feature>
<evidence type="ECO:0000313" key="3">
    <source>
        <dbReference type="Proteomes" id="UP001141327"/>
    </source>
</evidence>
<evidence type="ECO:0000256" key="1">
    <source>
        <dbReference type="SAM" id="MobiDB-lite"/>
    </source>
</evidence>
<evidence type="ECO:0000313" key="2">
    <source>
        <dbReference type="EMBL" id="KAJ4461984.1"/>
    </source>
</evidence>
<gene>
    <name evidence="2" type="ORF">PAPYR_1689</name>
</gene>
<proteinExistence type="predicted"/>
<dbReference type="Gene3D" id="2.130.10.10">
    <property type="entry name" value="YVTN repeat-like/Quinoprotein amine dehydrogenase"/>
    <property type="match status" value="1"/>
</dbReference>
<accession>A0ABQ8US82</accession>
<dbReference type="Proteomes" id="UP001141327">
    <property type="component" value="Unassembled WGS sequence"/>
</dbReference>
<sequence>MTTSSSDLPTYFAQPADPVHDFPGDGFFEGFESNPPFAAEMEPPALPWDSDAIHHDPLEESRLATDAPERTEVSRPPVCYFLYFSFPVLIIFRSISILPVSHAYPQFVCGTDDPSLTEETGRLIFGEIDLENNTIRMDPAQNKLRMELHKMVQPVRAIEWPLEGHVLVAMGNYITRWSIDSNFCQRDPIAWFPQCHTQPIRELASHPTEKNIFLSCACDGSVCQLDMERDPSPVYLPQWSGPHYLAQDESVGSVRWCTGTALGDSFSLTTDEGFFRLVDRRTWRDSLIFDCGAEVFTHLQLTDHEFLLGLSSGVFHHLDTRAMRRDLSSPSMSPASSPAAAPPGPPQPPSPLSIPAMATAAAVPPPALLRPSPIGLGMMAAPPQAPSPFLGPNMSHSQPGSPMTVVVTTPVVTGTSPAPIPGSPLPPLSVSSIAGALPQPVPLLNPGMIGPACTTQQPAVVARALSDGVGVATAAPAPATATPVPAPAERLPLGIVQRYLNPTGVVGDLRQRGNLITCTGKGLSFWSLAGPSAASANSRLSPVVNYFCDATTSKTEGDFLDDHHFAMTDGTGKLWIVQC</sequence>
<feature type="compositionally biased region" description="Low complexity" evidence="1">
    <location>
        <begin position="328"/>
        <end position="339"/>
    </location>
</feature>
<dbReference type="EMBL" id="JAPMOS010000005">
    <property type="protein sequence ID" value="KAJ4461984.1"/>
    <property type="molecule type" value="Genomic_DNA"/>
</dbReference>
<dbReference type="InterPro" id="IPR015943">
    <property type="entry name" value="WD40/YVTN_repeat-like_dom_sf"/>
</dbReference>
<reference evidence="2" key="1">
    <citation type="journal article" date="2022" name="bioRxiv">
        <title>Genomics of Preaxostyla Flagellates Illuminates Evolutionary Transitions and the Path Towards Mitochondrial Loss.</title>
        <authorList>
            <person name="Novak L.V.F."/>
            <person name="Treitli S.C."/>
            <person name="Pyrih J."/>
            <person name="Halakuc P."/>
            <person name="Pipaliya S.V."/>
            <person name="Vacek V."/>
            <person name="Brzon O."/>
            <person name="Soukal P."/>
            <person name="Eme L."/>
            <person name="Dacks J.B."/>
            <person name="Karnkowska A."/>
            <person name="Elias M."/>
            <person name="Hampl V."/>
        </authorList>
    </citation>
    <scope>NUCLEOTIDE SEQUENCE</scope>
    <source>
        <strain evidence="2">RCP-MX</strain>
    </source>
</reference>
<protein>
    <submittedName>
        <fullName evidence="2">Uncharacterized protein</fullName>
    </submittedName>
</protein>